<dbReference type="AlphaFoldDB" id="A0A9D2QGQ8"/>
<feature type="transmembrane region" description="Helical" evidence="8">
    <location>
        <begin position="456"/>
        <end position="476"/>
    </location>
</feature>
<evidence type="ECO:0000256" key="8">
    <source>
        <dbReference type="SAM" id="Phobius"/>
    </source>
</evidence>
<feature type="transmembrane region" description="Helical" evidence="8">
    <location>
        <begin position="742"/>
        <end position="768"/>
    </location>
</feature>
<feature type="transmembrane region" description="Helical" evidence="8">
    <location>
        <begin position="28"/>
        <end position="48"/>
    </location>
</feature>
<dbReference type="Pfam" id="PF02687">
    <property type="entry name" value="FtsX"/>
    <property type="match status" value="2"/>
</dbReference>
<evidence type="ECO:0000256" key="1">
    <source>
        <dbReference type="ARBA" id="ARBA00004651"/>
    </source>
</evidence>
<sequence>MAPRSGARVLRTLATLSLRGLRAHAARLLLTLFTVVLGTGFVTGTLLLTTTLDHSVTSSAEAGYDGVDIVVVPGDGQRSLPDAASDHLAGSPLVDRLNIRGDHSVALSRDGQALDTGDRTIRPTPWYNQDGLVGPPRTLTEGTAPGPDAVAVSSRTAEELNLSPGSTLTLNDQAGELPLTVSGIFGTGPDADTVADTGAATEEHQLDLVLGRDTYLQRYAGAGLPGLVATVAPGQQAPEVAAALTDELAALPGTPEPPTVRTGEQAAAADSAALTAGLGFVGYILLAFAVIALAVGMFIIANTFAMTVAQRTRDFSLLRALGLSRRQVTATVTAEALVIGLVGSVLGVGAGIAMVVGILVIAARLDLGLPTLELAPTTGTILLPVVLGVLVTLAAAWAPARRAGASSPLAGVRDAVEPPAPRTRTVSGTLVLLAGVAMAVIAALTDGWETGARASVSGLGTLAVVVGVILVGPAVCARALPALGRLVDAPFGSAGRMASGIVRRQPRRTSGTAFALALGLSLVTLTGMLGSSVTASVAGVVDSEVTADLVVGPPGGAVDVAVPGSATGRITETPGVGATYTVGKAPARVGDSTTLITVGSGDPQHTFALGETSGELNPGHDGLVVSRSFADEHDLDLGATVPVGVLTQTRTVDMPVAGIFEQSRLLGDVIIDSNAYWRLAPGSQGSGGHRILAVAVTGDGTTEPAALRESLEAATREYPMLQVQTPAEFGGEQAVIIDRLVVVVYALLALAVTVAVLGVVNTLALSVVERRREIGVLRAVGMGRGQLAGMVLIEAVQTAVLGAFAGIGIGLLAGWSLLGSLSAEGVDTVVVPWSTVVLVVVGAVAAGAVAALTPALRAARMPVLQAVAENDDRP</sequence>
<gene>
    <name evidence="10" type="ORF">H9751_06785</name>
</gene>
<evidence type="ECO:0000256" key="4">
    <source>
        <dbReference type="ARBA" id="ARBA00022989"/>
    </source>
</evidence>
<evidence type="ECO:0000256" key="5">
    <source>
        <dbReference type="ARBA" id="ARBA00023136"/>
    </source>
</evidence>
<comment type="subcellular location">
    <subcellularLocation>
        <location evidence="1">Cell membrane</location>
        <topology evidence="1">Multi-pass membrane protein</topology>
    </subcellularLocation>
</comment>
<comment type="caution">
    <text evidence="10">The sequence shown here is derived from an EMBL/GenBank/DDBJ whole genome shotgun (WGS) entry which is preliminary data.</text>
</comment>
<reference evidence="10" key="1">
    <citation type="journal article" date="2021" name="PeerJ">
        <title>Extensive microbial diversity within the chicken gut microbiome revealed by metagenomics and culture.</title>
        <authorList>
            <person name="Gilroy R."/>
            <person name="Ravi A."/>
            <person name="Getino M."/>
            <person name="Pursley I."/>
            <person name="Horton D.L."/>
            <person name="Alikhan N.F."/>
            <person name="Baker D."/>
            <person name="Gharbi K."/>
            <person name="Hall N."/>
            <person name="Watson M."/>
            <person name="Adriaenssens E.M."/>
            <person name="Foster-Nyarko E."/>
            <person name="Jarju S."/>
            <person name="Secka A."/>
            <person name="Antonio M."/>
            <person name="Oren A."/>
            <person name="Chaudhuri R.R."/>
            <person name="La Ragione R."/>
            <person name="Hildebrand F."/>
            <person name="Pallen M.J."/>
        </authorList>
    </citation>
    <scope>NUCLEOTIDE SEQUENCE</scope>
    <source>
        <strain evidence="10">ChiHjej13B12-4958</strain>
    </source>
</reference>
<feature type="transmembrane region" description="Helical" evidence="8">
    <location>
        <begin position="280"/>
        <end position="307"/>
    </location>
</feature>
<feature type="region of interest" description="Disordered" evidence="7">
    <location>
        <begin position="108"/>
        <end position="136"/>
    </location>
</feature>
<dbReference type="PANTHER" id="PTHR30572:SF4">
    <property type="entry name" value="ABC TRANSPORTER PERMEASE YTRF"/>
    <property type="match status" value="1"/>
</dbReference>
<protein>
    <submittedName>
        <fullName evidence="10">ABC transporter permease</fullName>
    </submittedName>
</protein>
<feature type="domain" description="ABC3 transporter permease C-terminal" evidence="9">
    <location>
        <begin position="287"/>
        <end position="407"/>
    </location>
</feature>
<dbReference type="EMBL" id="DWVP01000016">
    <property type="protein sequence ID" value="HJC85232.1"/>
    <property type="molecule type" value="Genomic_DNA"/>
</dbReference>
<organism evidence="10 11">
    <name type="scientific">Candidatus Corynebacterium faecigallinarum</name>
    <dbReference type="NCBI Taxonomy" id="2838528"/>
    <lineage>
        <taxon>Bacteria</taxon>
        <taxon>Bacillati</taxon>
        <taxon>Actinomycetota</taxon>
        <taxon>Actinomycetes</taxon>
        <taxon>Mycobacteriales</taxon>
        <taxon>Corynebacteriaceae</taxon>
        <taxon>Corynebacterium</taxon>
    </lineage>
</organism>
<dbReference type="GO" id="GO:0005886">
    <property type="term" value="C:plasma membrane"/>
    <property type="evidence" value="ECO:0007669"/>
    <property type="project" value="UniProtKB-SubCell"/>
</dbReference>
<keyword evidence="4 8" id="KW-1133">Transmembrane helix</keyword>
<dbReference type="GO" id="GO:0022857">
    <property type="term" value="F:transmembrane transporter activity"/>
    <property type="evidence" value="ECO:0007669"/>
    <property type="project" value="TreeGrafter"/>
</dbReference>
<dbReference type="Proteomes" id="UP000823858">
    <property type="component" value="Unassembled WGS sequence"/>
</dbReference>
<feature type="transmembrane region" description="Helical" evidence="8">
    <location>
        <begin position="328"/>
        <end position="361"/>
    </location>
</feature>
<feature type="transmembrane region" description="Helical" evidence="8">
    <location>
        <begin position="830"/>
        <end position="852"/>
    </location>
</feature>
<proteinExistence type="inferred from homology"/>
<feature type="transmembrane region" description="Helical" evidence="8">
    <location>
        <begin position="513"/>
        <end position="533"/>
    </location>
</feature>
<keyword evidence="2" id="KW-1003">Cell membrane</keyword>
<feature type="domain" description="ABC3 transporter permease C-terminal" evidence="9">
    <location>
        <begin position="746"/>
        <end position="862"/>
    </location>
</feature>
<comment type="similarity">
    <text evidence="6">Belongs to the ABC-4 integral membrane protein family.</text>
</comment>
<evidence type="ECO:0000259" key="9">
    <source>
        <dbReference type="Pfam" id="PF02687"/>
    </source>
</evidence>
<dbReference type="InterPro" id="IPR050250">
    <property type="entry name" value="Macrolide_Exporter_MacB"/>
</dbReference>
<evidence type="ECO:0000256" key="2">
    <source>
        <dbReference type="ARBA" id="ARBA00022475"/>
    </source>
</evidence>
<keyword evidence="5 8" id="KW-0472">Membrane</keyword>
<evidence type="ECO:0000313" key="11">
    <source>
        <dbReference type="Proteomes" id="UP000823858"/>
    </source>
</evidence>
<evidence type="ECO:0000313" key="10">
    <source>
        <dbReference type="EMBL" id="HJC85232.1"/>
    </source>
</evidence>
<name>A0A9D2QGQ8_9CORY</name>
<evidence type="ECO:0000256" key="7">
    <source>
        <dbReference type="SAM" id="MobiDB-lite"/>
    </source>
</evidence>
<feature type="transmembrane region" description="Helical" evidence="8">
    <location>
        <begin position="426"/>
        <end position="444"/>
    </location>
</feature>
<evidence type="ECO:0000256" key="3">
    <source>
        <dbReference type="ARBA" id="ARBA00022692"/>
    </source>
</evidence>
<feature type="transmembrane region" description="Helical" evidence="8">
    <location>
        <begin position="789"/>
        <end position="818"/>
    </location>
</feature>
<dbReference type="InterPro" id="IPR003838">
    <property type="entry name" value="ABC3_permease_C"/>
</dbReference>
<reference evidence="10" key="2">
    <citation type="submission" date="2021-04" db="EMBL/GenBank/DDBJ databases">
        <authorList>
            <person name="Gilroy R."/>
        </authorList>
    </citation>
    <scope>NUCLEOTIDE SEQUENCE</scope>
    <source>
        <strain evidence="10">ChiHjej13B12-4958</strain>
    </source>
</reference>
<feature type="transmembrane region" description="Helical" evidence="8">
    <location>
        <begin position="381"/>
        <end position="400"/>
    </location>
</feature>
<evidence type="ECO:0000256" key="6">
    <source>
        <dbReference type="ARBA" id="ARBA00038076"/>
    </source>
</evidence>
<keyword evidence="3 8" id="KW-0812">Transmembrane</keyword>
<accession>A0A9D2QGQ8</accession>
<dbReference type="PANTHER" id="PTHR30572">
    <property type="entry name" value="MEMBRANE COMPONENT OF TRANSPORTER-RELATED"/>
    <property type="match status" value="1"/>
</dbReference>